<proteinExistence type="predicted"/>
<accession>Q8GJB8</accession>
<dbReference type="AlphaFoldDB" id="Q8GJB8"/>
<keyword evidence="1" id="KW-0614">Plasmid</keyword>
<dbReference type="EMBL" id="AF226280">
    <property type="protein sequence ID" value="AAN46930.1"/>
    <property type="molecule type" value="Genomic_DNA"/>
</dbReference>
<reference evidence="1" key="1">
    <citation type="journal article" date="2002" name="Infect. Immun.">
        <title>DNA sequence and mutational analyses of the pVir plasmid of Campylobacter jejuni 81-176.</title>
        <authorList>
            <person name="Bacon D.J."/>
            <person name="Alm R.A."/>
            <person name="Hu L."/>
            <person name="Hickey T.E."/>
            <person name="Ewing C.P."/>
            <person name="Batchelor R.A."/>
            <person name="Trust T.J."/>
            <person name="Guerry P."/>
        </authorList>
    </citation>
    <scope>NUCLEOTIDE SEQUENCE</scope>
    <source>
        <strain evidence="1">81-176</strain>
        <plasmid evidence="1">pVir</plasmid>
    </source>
</reference>
<organism evidence="1">
    <name type="scientific">Campylobacter jejuni subsp. jejuni serotype O:23/36 (strain 81-176)</name>
    <dbReference type="NCBI Taxonomy" id="354242"/>
    <lineage>
        <taxon>Bacteria</taxon>
        <taxon>Pseudomonadati</taxon>
        <taxon>Campylobacterota</taxon>
        <taxon>Epsilonproteobacteria</taxon>
        <taxon>Campylobacterales</taxon>
        <taxon>Campylobacteraceae</taxon>
        <taxon>Campylobacter</taxon>
    </lineage>
</organism>
<evidence type="ECO:0000313" key="1">
    <source>
        <dbReference type="EMBL" id="AAN46930.1"/>
    </source>
</evidence>
<name>Q8GJB8_CAMJJ</name>
<protein>
    <submittedName>
        <fullName evidence="1">Uncharacterized protein</fullName>
    </submittedName>
</protein>
<sequence>MNKVLAKRLAKKAREKELFLLFKEFMREVEELEFLFLEK</sequence>
<gene>
    <name evidence="1" type="primary">Cjp37</name>
</gene>
<geneLocation type="plasmid" evidence="1">
    <name>pVir</name>
</geneLocation>